<protein>
    <submittedName>
        <fullName evidence="1">Uncharacterized protein</fullName>
    </submittedName>
</protein>
<proteinExistence type="predicted"/>
<name>A0A0V1HVH2_9BILA</name>
<evidence type="ECO:0000313" key="2">
    <source>
        <dbReference type="Proteomes" id="UP000055024"/>
    </source>
</evidence>
<organism evidence="1 2">
    <name type="scientific">Trichinella zimbabwensis</name>
    <dbReference type="NCBI Taxonomy" id="268475"/>
    <lineage>
        <taxon>Eukaryota</taxon>
        <taxon>Metazoa</taxon>
        <taxon>Ecdysozoa</taxon>
        <taxon>Nematoda</taxon>
        <taxon>Enoplea</taxon>
        <taxon>Dorylaimia</taxon>
        <taxon>Trichinellida</taxon>
        <taxon>Trichinellidae</taxon>
        <taxon>Trichinella</taxon>
    </lineage>
</organism>
<dbReference type="AlphaFoldDB" id="A0A0V1HVH2"/>
<comment type="caution">
    <text evidence="1">The sequence shown here is derived from an EMBL/GenBank/DDBJ whole genome shotgun (WGS) entry which is preliminary data.</text>
</comment>
<dbReference type="EMBL" id="JYDP01000022">
    <property type="protein sequence ID" value="KRZ14747.1"/>
    <property type="molecule type" value="Genomic_DNA"/>
</dbReference>
<accession>A0A0V1HVH2</accession>
<gene>
    <name evidence="1" type="ORF">T11_13626</name>
</gene>
<keyword evidence="2" id="KW-1185">Reference proteome</keyword>
<dbReference type="Proteomes" id="UP000055024">
    <property type="component" value="Unassembled WGS sequence"/>
</dbReference>
<evidence type="ECO:0000313" key="1">
    <source>
        <dbReference type="EMBL" id="KRZ14747.1"/>
    </source>
</evidence>
<sequence length="130" mass="15034">MNVRKLKTAMVEKQQNKRMVTHFATNNDSLLLKLKSKALNKLLNFIPVKDCVFIMSFISSKNDFGELVFNCAVYQKSNDLSRCNLKEMQMTFHFKIGISKQKCQDAQDDDYCQDISEFSNKSNFATKKVT</sequence>
<reference evidence="1 2" key="1">
    <citation type="submission" date="2015-01" db="EMBL/GenBank/DDBJ databases">
        <title>Evolution of Trichinella species and genotypes.</title>
        <authorList>
            <person name="Korhonen P.K."/>
            <person name="Edoardo P."/>
            <person name="Giuseppe L.R."/>
            <person name="Gasser R.B."/>
        </authorList>
    </citation>
    <scope>NUCLEOTIDE SEQUENCE [LARGE SCALE GENOMIC DNA]</scope>
    <source>
        <strain evidence="1">ISS1029</strain>
    </source>
</reference>